<keyword evidence="12" id="KW-1185">Reference proteome</keyword>
<evidence type="ECO:0000256" key="5">
    <source>
        <dbReference type="ARBA" id="ARBA00022475"/>
    </source>
</evidence>
<evidence type="ECO:0000256" key="7">
    <source>
        <dbReference type="ARBA" id="ARBA00022989"/>
    </source>
</evidence>
<keyword evidence="5" id="KW-1003">Cell membrane</keyword>
<organism evidence="11 12">
    <name type="scientific">Amedibacterium intestinale</name>
    <dbReference type="NCBI Taxonomy" id="2583452"/>
    <lineage>
        <taxon>Bacteria</taxon>
        <taxon>Bacillati</taxon>
        <taxon>Bacillota</taxon>
        <taxon>Erysipelotrichia</taxon>
        <taxon>Erysipelotrichales</taxon>
        <taxon>Erysipelotrichaceae</taxon>
        <taxon>Amedibacterium</taxon>
    </lineage>
</organism>
<evidence type="ECO:0000313" key="12">
    <source>
        <dbReference type="Proteomes" id="UP000464754"/>
    </source>
</evidence>
<dbReference type="InterPro" id="IPR045070">
    <property type="entry name" value="MATE_MepA-like"/>
</dbReference>
<evidence type="ECO:0000256" key="2">
    <source>
        <dbReference type="ARBA" id="ARBA00008417"/>
    </source>
</evidence>
<dbReference type="PANTHER" id="PTHR43823:SF3">
    <property type="entry name" value="MULTIDRUG EXPORT PROTEIN MEPA"/>
    <property type="match status" value="1"/>
</dbReference>
<keyword evidence="6 10" id="KW-0812">Transmembrane</keyword>
<reference evidence="12" key="1">
    <citation type="submission" date="2019-05" db="EMBL/GenBank/DDBJ databases">
        <title>Complete genome sequencing of Absiella argi strain JCM 30884.</title>
        <authorList>
            <person name="Sakamoto M."/>
            <person name="Murakami T."/>
            <person name="Mori H."/>
        </authorList>
    </citation>
    <scope>NUCLEOTIDE SEQUENCE [LARGE SCALE GENOMIC DNA]</scope>
    <source>
        <strain evidence="12">JCM 30884</strain>
    </source>
</reference>
<dbReference type="Proteomes" id="UP000464754">
    <property type="component" value="Chromosome"/>
</dbReference>
<feature type="transmembrane region" description="Helical" evidence="10">
    <location>
        <begin position="410"/>
        <end position="427"/>
    </location>
</feature>
<evidence type="ECO:0000256" key="10">
    <source>
        <dbReference type="SAM" id="Phobius"/>
    </source>
</evidence>
<feature type="transmembrane region" description="Helical" evidence="10">
    <location>
        <begin position="50"/>
        <end position="75"/>
    </location>
</feature>
<evidence type="ECO:0000256" key="8">
    <source>
        <dbReference type="ARBA" id="ARBA00023136"/>
    </source>
</evidence>
<evidence type="ECO:0000256" key="9">
    <source>
        <dbReference type="ARBA" id="ARBA00023251"/>
    </source>
</evidence>
<accession>A0A6N4TG93</accession>
<dbReference type="GO" id="GO:0005886">
    <property type="term" value="C:plasma membrane"/>
    <property type="evidence" value="ECO:0007669"/>
    <property type="project" value="UniProtKB-SubCell"/>
</dbReference>
<dbReference type="Pfam" id="PF01554">
    <property type="entry name" value="MatE"/>
    <property type="match status" value="2"/>
</dbReference>
<evidence type="ECO:0000256" key="6">
    <source>
        <dbReference type="ARBA" id="ARBA00022692"/>
    </source>
</evidence>
<feature type="transmembrane region" description="Helical" evidence="10">
    <location>
        <begin position="12"/>
        <end position="30"/>
    </location>
</feature>
<feature type="transmembrane region" description="Helical" evidence="10">
    <location>
        <begin position="350"/>
        <end position="374"/>
    </location>
</feature>
<dbReference type="PANTHER" id="PTHR43823">
    <property type="entry name" value="SPORULATION PROTEIN YKVU"/>
    <property type="match status" value="1"/>
</dbReference>
<feature type="transmembrane region" description="Helical" evidence="10">
    <location>
        <begin position="158"/>
        <end position="180"/>
    </location>
</feature>
<dbReference type="InterPro" id="IPR051327">
    <property type="entry name" value="MATE_MepA_subfamily"/>
</dbReference>
<feature type="transmembrane region" description="Helical" evidence="10">
    <location>
        <begin position="264"/>
        <end position="282"/>
    </location>
</feature>
<feature type="transmembrane region" description="Helical" evidence="10">
    <location>
        <begin position="87"/>
        <end position="110"/>
    </location>
</feature>
<dbReference type="EMBL" id="AP019695">
    <property type="protein sequence ID" value="BBK22196.1"/>
    <property type="molecule type" value="Genomic_DNA"/>
</dbReference>
<evidence type="ECO:0000313" key="11">
    <source>
        <dbReference type="EMBL" id="BBK22196.1"/>
    </source>
</evidence>
<dbReference type="PIRSF" id="PIRSF006603">
    <property type="entry name" value="DinF"/>
    <property type="match status" value="1"/>
</dbReference>
<evidence type="ECO:0000256" key="1">
    <source>
        <dbReference type="ARBA" id="ARBA00004651"/>
    </source>
</evidence>
<dbReference type="RefSeq" id="WP_115715372.1">
    <property type="nucleotide sequence ID" value="NZ_AP019695.1"/>
</dbReference>
<dbReference type="AlphaFoldDB" id="A0A6N4TG93"/>
<name>A0A6N4TG93_9FIRM</name>
<comment type="similarity">
    <text evidence="2">Belongs to the multi antimicrobial extrusion (MATE) (TC 2.A.66.1) family. MepA subfamily.</text>
</comment>
<feature type="transmembrane region" description="Helical" evidence="10">
    <location>
        <begin position="186"/>
        <end position="210"/>
    </location>
</feature>
<dbReference type="GO" id="GO:0046677">
    <property type="term" value="P:response to antibiotic"/>
    <property type="evidence" value="ECO:0007669"/>
    <property type="project" value="UniProtKB-KW"/>
</dbReference>
<keyword evidence="8 10" id="KW-0472">Membrane</keyword>
<dbReference type="CDD" id="cd13143">
    <property type="entry name" value="MATE_MepA_like"/>
    <property type="match status" value="1"/>
</dbReference>
<feature type="transmembrane region" description="Helical" evidence="10">
    <location>
        <begin position="130"/>
        <end position="151"/>
    </location>
</feature>
<comment type="subcellular location">
    <subcellularLocation>
        <location evidence="1">Cell membrane</location>
        <topology evidence="1">Multi-pass membrane protein</topology>
    </subcellularLocation>
</comment>
<proteinExistence type="inferred from homology"/>
<protein>
    <recommendedName>
        <fullName evidence="3">Multidrug export protein MepA</fullName>
    </recommendedName>
</protein>
<feature type="transmembrane region" description="Helical" evidence="10">
    <location>
        <begin position="313"/>
        <end position="338"/>
    </location>
</feature>
<dbReference type="GO" id="GO:0042910">
    <property type="term" value="F:xenobiotic transmembrane transporter activity"/>
    <property type="evidence" value="ECO:0007669"/>
    <property type="project" value="InterPro"/>
</dbReference>
<keyword evidence="7 10" id="KW-1133">Transmembrane helix</keyword>
<feature type="transmembrane region" description="Helical" evidence="10">
    <location>
        <begin position="383"/>
        <end position="404"/>
    </location>
</feature>
<evidence type="ECO:0000256" key="3">
    <source>
        <dbReference type="ARBA" id="ARBA00022106"/>
    </source>
</evidence>
<dbReference type="GO" id="GO:0015297">
    <property type="term" value="F:antiporter activity"/>
    <property type="evidence" value="ECO:0007669"/>
    <property type="project" value="InterPro"/>
</dbReference>
<evidence type="ECO:0000256" key="4">
    <source>
        <dbReference type="ARBA" id="ARBA00022448"/>
    </source>
</evidence>
<dbReference type="KEGG" id="aarg:Aargi30884_10990"/>
<dbReference type="InterPro" id="IPR002528">
    <property type="entry name" value="MATE_fam"/>
</dbReference>
<feature type="transmembrane region" description="Helical" evidence="10">
    <location>
        <begin position="231"/>
        <end position="252"/>
    </location>
</feature>
<dbReference type="InterPro" id="IPR048279">
    <property type="entry name" value="MdtK-like"/>
</dbReference>
<gene>
    <name evidence="11" type="ORF">Aargi30884_10990</name>
</gene>
<sequence>MRKEIMKKQFWKYVLPSMFAMLLSGFYSIIDGLFVGNAVGNTALAAINIAYPIQVVLNATAIGIGIGGAVTMSWFRGKNQEKYCDQTIGTSFSLLVSAGILLPLVFYMITPQLLHLLGASGEVYIGAYEYIAVILIGGLLPVLGNGLNPLLRNHGKTIHATLCMSSGLITNIVLDYVLVFKMQMGLHGAALATIIAQGVVACSTLSFLWYSNIRHLPIRYFFPSKKLILRILRIGISPFGQTLVPCIVIILTNWMCLKYGGNDAVTVFSVVSYVLASAQLLLQGIGDGVQPLLSFYHGAKEEHIIHALYKKSFFLSIGCAILLSSGVFLFATPLTALFGVSTSIYEECRIALLITALSFPFIGITRLTSAVFYATGKSKNSSLLVYIEPCIILPACLIILSSTFALTGIWVAYPAAQIILSSIALILKSPALVAHPITPITQL</sequence>
<keyword evidence="4" id="KW-0813">Transport</keyword>
<keyword evidence="9" id="KW-0046">Antibiotic resistance</keyword>